<dbReference type="PANTHER" id="PTHR43875:SF1">
    <property type="entry name" value="OSMOPROTECTIVE COMPOUNDS UPTAKE ATP-BINDING PROTEIN GGTA"/>
    <property type="match status" value="1"/>
</dbReference>
<evidence type="ECO:0000256" key="4">
    <source>
        <dbReference type="ARBA" id="ARBA00022840"/>
    </source>
</evidence>
<organism evidence="6 7">
    <name type="scientific">Xanthobacter aminoxidans</name>
    <dbReference type="NCBI Taxonomy" id="186280"/>
    <lineage>
        <taxon>Bacteria</taxon>
        <taxon>Pseudomonadati</taxon>
        <taxon>Pseudomonadota</taxon>
        <taxon>Alphaproteobacteria</taxon>
        <taxon>Hyphomicrobiales</taxon>
        <taxon>Xanthobacteraceae</taxon>
        <taxon>Xanthobacter</taxon>
    </lineage>
</organism>
<dbReference type="SMART" id="SM00382">
    <property type="entry name" value="AAA"/>
    <property type="match status" value="1"/>
</dbReference>
<comment type="similarity">
    <text evidence="1">Belongs to the ABC transporter superfamily.</text>
</comment>
<comment type="caution">
    <text evidence="6">The sequence shown here is derived from an EMBL/GenBank/DDBJ whole genome shotgun (WGS) entry which is preliminary data.</text>
</comment>
<dbReference type="InterPro" id="IPR003593">
    <property type="entry name" value="AAA+_ATPase"/>
</dbReference>
<dbReference type="InterPro" id="IPR027417">
    <property type="entry name" value="P-loop_NTPase"/>
</dbReference>
<dbReference type="GO" id="GO:0005524">
    <property type="term" value="F:ATP binding"/>
    <property type="evidence" value="ECO:0007669"/>
    <property type="project" value="UniProtKB-KW"/>
</dbReference>
<dbReference type="Pfam" id="PF00005">
    <property type="entry name" value="ABC_tran"/>
    <property type="match status" value="1"/>
</dbReference>
<keyword evidence="4 6" id="KW-0067">ATP-binding</keyword>
<protein>
    <submittedName>
        <fullName evidence="6">Sn-glycerol-3-phosphate ABC transporter ATP-binding protein UgpC</fullName>
    </submittedName>
</protein>
<name>A0ABW6ZNJ3_9HYPH</name>
<keyword evidence="7" id="KW-1185">Reference proteome</keyword>
<evidence type="ECO:0000313" key="6">
    <source>
        <dbReference type="EMBL" id="MFG1254490.1"/>
    </source>
</evidence>
<dbReference type="SUPFAM" id="SSF50331">
    <property type="entry name" value="MOP-like"/>
    <property type="match status" value="1"/>
</dbReference>
<keyword evidence="3" id="KW-0547">Nucleotide-binding</keyword>
<dbReference type="Gene3D" id="2.40.50.100">
    <property type="match status" value="1"/>
</dbReference>
<dbReference type="PANTHER" id="PTHR43875">
    <property type="entry name" value="MALTODEXTRIN IMPORT ATP-BINDING PROTEIN MSMX"/>
    <property type="match status" value="1"/>
</dbReference>
<dbReference type="Gene3D" id="3.40.50.300">
    <property type="entry name" value="P-loop containing nucleotide triphosphate hydrolases"/>
    <property type="match status" value="1"/>
</dbReference>
<keyword evidence="2" id="KW-0813">Transport</keyword>
<gene>
    <name evidence="6" type="primary">ugpC</name>
    <name evidence="6" type="ORF">V5F30_19910</name>
</gene>
<dbReference type="InterPro" id="IPR013611">
    <property type="entry name" value="Transp-assoc_OB_typ2"/>
</dbReference>
<dbReference type="PROSITE" id="PS50893">
    <property type="entry name" value="ABC_TRANSPORTER_2"/>
    <property type="match status" value="1"/>
</dbReference>
<accession>A0ABW6ZNJ3</accession>
<evidence type="ECO:0000256" key="1">
    <source>
        <dbReference type="ARBA" id="ARBA00005417"/>
    </source>
</evidence>
<proteinExistence type="inferred from homology"/>
<evidence type="ECO:0000256" key="2">
    <source>
        <dbReference type="ARBA" id="ARBA00022448"/>
    </source>
</evidence>
<evidence type="ECO:0000256" key="3">
    <source>
        <dbReference type="ARBA" id="ARBA00022741"/>
    </source>
</evidence>
<dbReference type="InterPro" id="IPR015855">
    <property type="entry name" value="ABC_transpr_MalK-like"/>
</dbReference>
<sequence>MAGLVLDQVRKSFGRTEVLRGIDLDVAPGEMVVVVGASGCGKSTLLRLVAGLEQPSSGRIMLDGEDITARDPAARDIAMVFQHYALYPHMSVFDNMAYGLKVRRLPRAEIAARVEEAAQMLHISPLLGRKPRELSGGQRQRVAIGRAVVRKPRLFLFDEPLSSLDARLRTSMRAEIKRLQRRLGVTSLYVTHDQHEAMSLGDRILVLNEGRPAQLGPPMEIYARPADTAVAELIGDPPMNLLPGWLDANGRVRLETGDTGHGRPVLVGIRPEDVAGGHPDGDGLVLRFTPDTVEPMGAEVLLVGRLDTGAAFSVRTLPASFALGSRLDFHCPAQRLHLFDPGSGQRIGPAGPVAR</sequence>
<dbReference type="InterPro" id="IPR047641">
    <property type="entry name" value="ABC_transpr_MalK/UgpC-like"/>
</dbReference>
<dbReference type="PROSITE" id="PS00211">
    <property type="entry name" value="ABC_TRANSPORTER_1"/>
    <property type="match status" value="1"/>
</dbReference>
<dbReference type="InterPro" id="IPR012340">
    <property type="entry name" value="NA-bd_OB-fold"/>
</dbReference>
<dbReference type="RefSeq" id="WP_394007296.1">
    <property type="nucleotide sequence ID" value="NZ_JBAFUR010000006.1"/>
</dbReference>
<evidence type="ECO:0000259" key="5">
    <source>
        <dbReference type="PROSITE" id="PS50893"/>
    </source>
</evidence>
<dbReference type="CDD" id="cd03301">
    <property type="entry name" value="ABC_MalK_N"/>
    <property type="match status" value="1"/>
</dbReference>
<dbReference type="Pfam" id="PF08402">
    <property type="entry name" value="TOBE_2"/>
    <property type="match status" value="1"/>
</dbReference>
<evidence type="ECO:0000313" key="7">
    <source>
        <dbReference type="Proteomes" id="UP001604043"/>
    </source>
</evidence>
<dbReference type="SUPFAM" id="SSF52540">
    <property type="entry name" value="P-loop containing nucleoside triphosphate hydrolases"/>
    <property type="match status" value="1"/>
</dbReference>
<dbReference type="NCBIfam" id="NF008653">
    <property type="entry name" value="PRK11650.1"/>
    <property type="match status" value="1"/>
</dbReference>
<dbReference type="InterPro" id="IPR017871">
    <property type="entry name" value="ABC_transporter-like_CS"/>
</dbReference>
<feature type="domain" description="ABC transporter" evidence="5">
    <location>
        <begin position="4"/>
        <end position="234"/>
    </location>
</feature>
<dbReference type="EMBL" id="JBAFUR010000006">
    <property type="protein sequence ID" value="MFG1254490.1"/>
    <property type="molecule type" value="Genomic_DNA"/>
</dbReference>
<dbReference type="Proteomes" id="UP001604043">
    <property type="component" value="Unassembled WGS sequence"/>
</dbReference>
<dbReference type="InterPro" id="IPR003439">
    <property type="entry name" value="ABC_transporter-like_ATP-bd"/>
</dbReference>
<dbReference type="InterPro" id="IPR008995">
    <property type="entry name" value="Mo/tungstate-bd_C_term_dom"/>
</dbReference>
<dbReference type="Gene3D" id="2.40.50.140">
    <property type="entry name" value="Nucleic acid-binding proteins"/>
    <property type="match status" value="1"/>
</dbReference>
<reference evidence="6 7" key="1">
    <citation type="submission" date="2024-02" db="EMBL/GenBank/DDBJ databases">
        <title>Expansion and revision of Xanthobacter and proposal of Roseixanthobacter gen. nov.</title>
        <authorList>
            <person name="Soltysiak M.P.M."/>
            <person name="Jalihal A."/>
            <person name="Ory A."/>
            <person name="Chrisophersen C."/>
            <person name="Lee A.D."/>
            <person name="Boulton J."/>
            <person name="Springer M."/>
        </authorList>
    </citation>
    <scope>NUCLEOTIDE SEQUENCE [LARGE SCALE GENOMIC DNA]</scope>
    <source>
        <strain evidence="6 7">CB5</strain>
    </source>
</reference>